<sequence length="764" mass="82044">MKVLEKECRTMRKSRKSLASVNREDTRKSWTLTTSNTRTRCLRPRTPDLHEVRARTVYCGIEIAGGSWGVAWDGGVDDGMKSTKTAEKLESGNTPFKQSKALTPSEDNLCPVCDVTRLSLSASTTISPVAHPPQETPAALTAPSPHCPAIAYNAGTRRREVATCLSMSVSREPYIAGAFLRQSRRASSQPLLCSCSFGIPGNEDDYAVRRPRTRTSSLSTYRTLTPTPTPTSTSTHATNPSAASSRAAAAALWVLEGKDTLAAEPEPLRQHIMVLLLPSYVSALSSRRRTTRCRASAGSRGDHSADVPRGGPCARCVAREHGRGCGCGAARMTAMCAAGVTVGTQAGARMAGRTHGRAAASGARDSVDPGVDVYRIQTDGRLGIAHHDHERKRQRPKEARAFTDALTTAAQRAAKAGGRMYTTLMSGRAARGGRRAASGSVRGRRCYSTRWLRCAAACGRWRSLRGAGRRDVATVKAGWRDAGERGWRRPPDGGDWAEMHYGPGARVALTTRKYTAVIRESDGEKLIKKVLPGSLNFPILHLGLPDLLKYSWYAADQQTMGSAEEMVVEAKEVVTRDGIWAMDSEGLGEEPSALPARPPFGRLLQLRGKSDGEDAPGAERLHASGGGLSTRPETLSRLRCLREDNSALYAELTHLSADAGVAATLSGESEEQPFTEINAYDDSDIPQDVVEDLLFSGGSSILVNFALSADGGVIRTGDVEQLETPADDDIAPAASVAAAPVALGRGRRARKMNSRYQGELWEGH</sequence>
<dbReference type="EMBL" id="JARJCW010000029">
    <property type="protein sequence ID" value="KAJ7210138.1"/>
    <property type="molecule type" value="Genomic_DNA"/>
</dbReference>
<feature type="compositionally biased region" description="Basic and acidic residues" evidence="1">
    <location>
        <begin position="608"/>
        <end position="622"/>
    </location>
</feature>
<dbReference type="Proteomes" id="UP001219525">
    <property type="component" value="Unassembled WGS sequence"/>
</dbReference>
<organism evidence="2 3">
    <name type="scientific">Mycena pura</name>
    <dbReference type="NCBI Taxonomy" id="153505"/>
    <lineage>
        <taxon>Eukaryota</taxon>
        <taxon>Fungi</taxon>
        <taxon>Dikarya</taxon>
        <taxon>Basidiomycota</taxon>
        <taxon>Agaricomycotina</taxon>
        <taxon>Agaricomycetes</taxon>
        <taxon>Agaricomycetidae</taxon>
        <taxon>Agaricales</taxon>
        <taxon>Marasmiineae</taxon>
        <taxon>Mycenaceae</taxon>
        <taxon>Mycena</taxon>
    </lineage>
</organism>
<gene>
    <name evidence="2" type="ORF">GGX14DRAFT_626512</name>
</gene>
<comment type="caution">
    <text evidence="2">The sequence shown here is derived from an EMBL/GenBank/DDBJ whole genome shotgun (WGS) entry which is preliminary data.</text>
</comment>
<reference evidence="2" key="1">
    <citation type="submission" date="2023-03" db="EMBL/GenBank/DDBJ databases">
        <title>Massive genome expansion in bonnet fungi (Mycena s.s.) driven by repeated elements and novel gene families across ecological guilds.</title>
        <authorList>
            <consortium name="Lawrence Berkeley National Laboratory"/>
            <person name="Harder C.B."/>
            <person name="Miyauchi S."/>
            <person name="Viragh M."/>
            <person name="Kuo A."/>
            <person name="Thoen E."/>
            <person name="Andreopoulos B."/>
            <person name="Lu D."/>
            <person name="Skrede I."/>
            <person name="Drula E."/>
            <person name="Henrissat B."/>
            <person name="Morin E."/>
            <person name="Kohler A."/>
            <person name="Barry K."/>
            <person name="LaButti K."/>
            <person name="Morin E."/>
            <person name="Salamov A."/>
            <person name="Lipzen A."/>
            <person name="Mereny Z."/>
            <person name="Hegedus B."/>
            <person name="Baldrian P."/>
            <person name="Stursova M."/>
            <person name="Weitz H."/>
            <person name="Taylor A."/>
            <person name="Grigoriev I.V."/>
            <person name="Nagy L.G."/>
            <person name="Martin F."/>
            <person name="Kauserud H."/>
        </authorList>
    </citation>
    <scope>NUCLEOTIDE SEQUENCE</scope>
    <source>
        <strain evidence="2">9144</strain>
    </source>
</reference>
<accession>A0AAD6YBM1</accession>
<keyword evidence="3" id="KW-1185">Reference proteome</keyword>
<evidence type="ECO:0000256" key="1">
    <source>
        <dbReference type="SAM" id="MobiDB-lite"/>
    </source>
</evidence>
<feature type="region of interest" description="Disordered" evidence="1">
    <location>
        <begin position="606"/>
        <end position="630"/>
    </location>
</feature>
<protein>
    <submittedName>
        <fullName evidence="2">Uncharacterized protein</fullName>
    </submittedName>
</protein>
<name>A0AAD6YBM1_9AGAR</name>
<feature type="region of interest" description="Disordered" evidence="1">
    <location>
        <begin position="220"/>
        <end position="241"/>
    </location>
</feature>
<evidence type="ECO:0000313" key="2">
    <source>
        <dbReference type="EMBL" id="KAJ7210138.1"/>
    </source>
</evidence>
<dbReference type="AlphaFoldDB" id="A0AAD6YBM1"/>
<proteinExistence type="predicted"/>
<evidence type="ECO:0000313" key="3">
    <source>
        <dbReference type="Proteomes" id="UP001219525"/>
    </source>
</evidence>